<feature type="coiled-coil region" evidence="1">
    <location>
        <begin position="42"/>
        <end position="72"/>
    </location>
</feature>
<name>G7YXS5_CLOSI</name>
<sequence>MRRSSPRCSAKLNCLDHGAGVRYLQFFRIWNKRYKSTRTSEREDLVKDLDKLKKKQQKMETMERTGENLAKLSKVIETFCITIPCVCH</sequence>
<keyword evidence="3" id="KW-1185">Reference proteome</keyword>
<dbReference type="Proteomes" id="UP000008909">
    <property type="component" value="Unassembled WGS sequence"/>
</dbReference>
<evidence type="ECO:0000313" key="3">
    <source>
        <dbReference type="Proteomes" id="UP000008909"/>
    </source>
</evidence>
<reference key="2">
    <citation type="submission" date="2011-10" db="EMBL/GenBank/DDBJ databases">
        <title>The genome and transcriptome sequence of Clonorchis sinensis provide insights into the carcinogenic liver fluke.</title>
        <authorList>
            <person name="Wang X."/>
            <person name="Huang Y."/>
            <person name="Chen W."/>
            <person name="Liu H."/>
            <person name="Guo L."/>
            <person name="Chen Y."/>
            <person name="Luo F."/>
            <person name="Zhou W."/>
            <person name="Sun J."/>
            <person name="Mao Q."/>
            <person name="Liang P."/>
            <person name="Zhou C."/>
            <person name="Tian Y."/>
            <person name="Men J."/>
            <person name="Lv X."/>
            <person name="Huang L."/>
            <person name="Zhou J."/>
            <person name="Hu Y."/>
            <person name="Li R."/>
            <person name="Zhang F."/>
            <person name="Lei H."/>
            <person name="Li X."/>
            <person name="Hu X."/>
            <person name="Liang C."/>
            <person name="Xu J."/>
            <person name="Wu Z."/>
            <person name="Yu X."/>
        </authorList>
    </citation>
    <scope>NUCLEOTIDE SEQUENCE</scope>
    <source>
        <strain>Henan</strain>
    </source>
</reference>
<protein>
    <submittedName>
        <fullName evidence="2">Uncharacterized protein</fullName>
    </submittedName>
</protein>
<keyword evidence="1" id="KW-0175">Coiled coil</keyword>
<reference evidence="2" key="1">
    <citation type="journal article" date="2011" name="Genome Biol.">
        <title>The draft genome of the carcinogenic human liver fluke Clonorchis sinensis.</title>
        <authorList>
            <person name="Wang X."/>
            <person name="Chen W."/>
            <person name="Huang Y."/>
            <person name="Sun J."/>
            <person name="Men J."/>
            <person name="Liu H."/>
            <person name="Luo F."/>
            <person name="Guo L."/>
            <person name="Lv X."/>
            <person name="Deng C."/>
            <person name="Zhou C."/>
            <person name="Fan Y."/>
            <person name="Li X."/>
            <person name="Huang L."/>
            <person name="Hu Y."/>
            <person name="Liang C."/>
            <person name="Hu X."/>
            <person name="Xu J."/>
            <person name="Yu X."/>
        </authorList>
    </citation>
    <scope>NUCLEOTIDE SEQUENCE [LARGE SCALE GENOMIC DNA]</scope>
    <source>
        <strain evidence="2">Henan</strain>
    </source>
</reference>
<evidence type="ECO:0000256" key="1">
    <source>
        <dbReference type="SAM" id="Coils"/>
    </source>
</evidence>
<gene>
    <name evidence="2" type="ORF">CLF_113161</name>
</gene>
<accession>G7YXS5</accession>
<evidence type="ECO:0000313" key="2">
    <source>
        <dbReference type="EMBL" id="GAA57755.1"/>
    </source>
</evidence>
<dbReference type="AlphaFoldDB" id="G7YXS5"/>
<organism evidence="2 3">
    <name type="scientific">Clonorchis sinensis</name>
    <name type="common">Chinese liver fluke</name>
    <dbReference type="NCBI Taxonomy" id="79923"/>
    <lineage>
        <taxon>Eukaryota</taxon>
        <taxon>Metazoa</taxon>
        <taxon>Spiralia</taxon>
        <taxon>Lophotrochozoa</taxon>
        <taxon>Platyhelminthes</taxon>
        <taxon>Trematoda</taxon>
        <taxon>Digenea</taxon>
        <taxon>Opisthorchiida</taxon>
        <taxon>Opisthorchiata</taxon>
        <taxon>Opisthorchiidae</taxon>
        <taxon>Clonorchis</taxon>
    </lineage>
</organism>
<dbReference type="EMBL" id="DF145015">
    <property type="protein sequence ID" value="GAA57755.1"/>
    <property type="molecule type" value="Genomic_DNA"/>
</dbReference>
<proteinExistence type="predicted"/>